<proteinExistence type="inferred from homology"/>
<dbReference type="InterPro" id="IPR003140">
    <property type="entry name" value="PLipase/COase/thioEstase"/>
</dbReference>
<evidence type="ECO:0000256" key="1">
    <source>
        <dbReference type="ARBA" id="ARBA00006499"/>
    </source>
</evidence>
<dbReference type="Pfam" id="PF02230">
    <property type="entry name" value="Abhydrolase_2"/>
    <property type="match status" value="1"/>
</dbReference>
<feature type="domain" description="Phospholipase/carboxylesterase/thioesterase" evidence="4">
    <location>
        <begin position="99"/>
        <end position="303"/>
    </location>
</feature>
<organism evidence="5 6">
    <name type="scientific">Pseudo-nitzschia multistriata</name>
    <dbReference type="NCBI Taxonomy" id="183589"/>
    <lineage>
        <taxon>Eukaryota</taxon>
        <taxon>Sar</taxon>
        <taxon>Stramenopiles</taxon>
        <taxon>Ochrophyta</taxon>
        <taxon>Bacillariophyta</taxon>
        <taxon>Bacillariophyceae</taxon>
        <taxon>Bacillariophycidae</taxon>
        <taxon>Bacillariales</taxon>
        <taxon>Bacillariaceae</taxon>
        <taxon>Pseudo-nitzschia</taxon>
    </lineage>
</organism>
<dbReference type="SUPFAM" id="SSF53474">
    <property type="entry name" value="alpha/beta-Hydrolases"/>
    <property type="match status" value="1"/>
</dbReference>
<dbReference type="OrthoDB" id="2418081at2759"/>
<reference evidence="5 6" key="1">
    <citation type="submission" date="2019-01" db="EMBL/GenBank/DDBJ databases">
        <authorList>
            <person name="Ferrante I. M."/>
        </authorList>
    </citation>
    <scope>NUCLEOTIDE SEQUENCE [LARGE SCALE GENOMIC DNA]</scope>
    <source>
        <strain evidence="5 6">B856</strain>
    </source>
</reference>
<accession>A0A448ZB82</accession>
<feature type="compositionally biased region" description="Low complexity" evidence="3">
    <location>
        <begin position="16"/>
        <end position="32"/>
    </location>
</feature>
<dbReference type="AlphaFoldDB" id="A0A448ZB82"/>
<dbReference type="InterPro" id="IPR050565">
    <property type="entry name" value="LYPA1-2/EST-like"/>
</dbReference>
<evidence type="ECO:0000256" key="2">
    <source>
        <dbReference type="ARBA" id="ARBA00022801"/>
    </source>
</evidence>
<protein>
    <recommendedName>
        <fullName evidence="4">Phospholipase/carboxylesterase/thioesterase domain-containing protein</fullName>
    </recommendedName>
</protein>
<dbReference type="GO" id="GO:0008474">
    <property type="term" value="F:palmitoyl-(protein) hydrolase activity"/>
    <property type="evidence" value="ECO:0007669"/>
    <property type="project" value="TreeGrafter"/>
</dbReference>
<name>A0A448ZB82_9STRA</name>
<dbReference type="InterPro" id="IPR029058">
    <property type="entry name" value="AB_hydrolase_fold"/>
</dbReference>
<evidence type="ECO:0000313" key="5">
    <source>
        <dbReference type="EMBL" id="VEU39254.1"/>
    </source>
</evidence>
<dbReference type="PANTHER" id="PTHR10655">
    <property type="entry name" value="LYSOPHOSPHOLIPASE-RELATED"/>
    <property type="match status" value="1"/>
</dbReference>
<dbReference type="GO" id="GO:0052689">
    <property type="term" value="F:carboxylic ester hydrolase activity"/>
    <property type="evidence" value="ECO:0007669"/>
    <property type="project" value="TreeGrafter"/>
</dbReference>
<dbReference type="GO" id="GO:0005737">
    <property type="term" value="C:cytoplasm"/>
    <property type="evidence" value="ECO:0007669"/>
    <property type="project" value="TreeGrafter"/>
</dbReference>
<comment type="similarity">
    <text evidence="1">Belongs to the AB hydrolase superfamily. AB hydrolase 2 family.</text>
</comment>
<gene>
    <name evidence="5" type="ORF">PSNMU_V1.4_AUG-EV-PASAV3_0060980</name>
</gene>
<evidence type="ECO:0000313" key="6">
    <source>
        <dbReference type="Proteomes" id="UP000291116"/>
    </source>
</evidence>
<dbReference type="EMBL" id="CAACVS010000213">
    <property type="protein sequence ID" value="VEU39254.1"/>
    <property type="molecule type" value="Genomic_DNA"/>
</dbReference>
<keyword evidence="6" id="KW-1185">Reference proteome</keyword>
<dbReference type="Proteomes" id="UP000291116">
    <property type="component" value="Unassembled WGS sequence"/>
</dbReference>
<sequence>MKTLRIITASTRSKKIPSSLSSSPRSPASFPPGRRRSTRFFSLYTAAATSLLLFPSLSGVTSALANSNSNQQQRAMSCRKTHVTDRDGSGTITVSPRNEAEQSGLLVISHGLGDTAEGFADVAEQFASEMPWLKIVLPTAPTQKVTMNMGMAMPSWYDIVGLDERSNENCHGIDESRARIAGILQKEHDATGLPYSRMVLAGFSQGGALSLFTGLQLESSLAGILVMSGYLPAASKLKLSQTDTPVWHGHGSADPLVQYQMAEKTKSILTERGVKNYSLNSYPIPHTVSPSELGDALAFLKTVLPFDESIKVTLKDPKDMSVKELKAAIRKAGLSAVGLMEKSEFIKMVQDHRDGKL</sequence>
<keyword evidence="2" id="KW-0378">Hydrolase</keyword>
<feature type="region of interest" description="Disordered" evidence="3">
    <location>
        <begin position="1"/>
        <end position="33"/>
    </location>
</feature>
<dbReference type="Gene3D" id="3.40.50.1820">
    <property type="entry name" value="alpha/beta hydrolase"/>
    <property type="match status" value="1"/>
</dbReference>
<dbReference type="PANTHER" id="PTHR10655:SF17">
    <property type="entry name" value="LYSOPHOSPHOLIPASE-LIKE PROTEIN 1"/>
    <property type="match status" value="1"/>
</dbReference>
<evidence type="ECO:0000256" key="3">
    <source>
        <dbReference type="SAM" id="MobiDB-lite"/>
    </source>
</evidence>
<evidence type="ECO:0000259" key="4">
    <source>
        <dbReference type="Pfam" id="PF02230"/>
    </source>
</evidence>